<evidence type="ECO:0000313" key="1">
    <source>
        <dbReference type="EMBL" id="KCZ84107.1"/>
    </source>
</evidence>
<organism evidence="1 2">
    <name type="scientific">Hyphomonas adhaerens MHS-3</name>
    <dbReference type="NCBI Taxonomy" id="1280949"/>
    <lineage>
        <taxon>Bacteria</taxon>
        <taxon>Pseudomonadati</taxon>
        <taxon>Pseudomonadota</taxon>
        <taxon>Alphaproteobacteria</taxon>
        <taxon>Hyphomonadales</taxon>
        <taxon>Hyphomonadaceae</taxon>
        <taxon>Hyphomonas</taxon>
    </lineage>
</organism>
<comment type="caution">
    <text evidence="1">The sequence shown here is derived from an EMBL/GenBank/DDBJ whole genome shotgun (WGS) entry which is preliminary data.</text>
</comment>
<dbReference type="AlphaFoldDB" id="A0A069E2M1"/>
<protein>
    <recommendedName>
        <fullName evidence="3">2'-5' RNA ligase</fullName>
    </recommendedName>
</protein>
<dbReference type="EMBL" id="ARYH01000001">
    <property type="protein sequence ID" value="KCZ84107.1"/>
    <property type="molecule type" value="Genomic_DNA"/>
</dbReference>
<evidence type="ECO:0000313" key="2">
    <source>
        <dbReference type="Proteomes" id="UP000027446"/>
    </source>
</evidence>
<proteinExistence type="predicted"/>
<dbReference type="RefSeq" id="WP_035568624.1">
    <property type="nucleotide sequence ID" value="NZ_ARYH01000001.1"/>
</dbReference>
<gene>
    <name evidence="1" type="ORF">HAD_00470</name>
</gene>
<evidence type="ECO:0008006" key="3">
    <source>
        <dbReference type="Google" id="ProtNLM"/>
    </source>
</evidence>
<dbReference type="InterPro" id="IPR009097">
    <property type="entry name" value="Cyclic_Pdiesterase"/>
</dbReference>
<dbReference type="PATRIC" id="fig|1280949.3.peg.95"/>
<dbReference type="Proteomes" id="UP000027446">
    <property type="component" value="Unassembled WGS sequence"/>
</dbReference>
<sequence>MNRALFTLALPEFAPGAREWVDRVRVTHDREFADRVGPHFTLVFGDTSIDQEAYFAHVGEVAGAAPPFPFACRRAEVGTDHQNDTGYAFLVPDAGHSELLDLRAALHTGLFAPLLRLDIPYNPHITVGRFERVGPARPICDALNASGIDVSGRITGLTVVAMQPDGRIDEVAGFPLGARAG</sequence>
<name>A0A069E2M1_9PROT</name>
<dbReference type="OrthoDB" id="7375622at2"/>
<dbReference type="Gene3D" id="3.90.1140.10">
    <property type="entry name" value="Cyclic phosphodiesterase"/>
    <property type="match status" value="1"/>
</dbReference>
<dbReference type="Pfam" id="PF13563">
    <property type="entry name" value="2_5_RNA_ligase2"/>
    <property type="match status" value="1"/>
</dbReference>
<accession>A0A069E2M1</accession>
<dbReference type="SUPFAM" id="SSF55144">
    <property type="entry name" value="LigT-like"/>
    <property type="match status" value="1"/>
</dbReference>
<dbReference type="eggNOG" id="COG1514">
    <property type="taxonomic scope" value="Bacteria"/>
</dbReference>
<reference evidence="1 2" key="1">
    <citation type="journal article" date="2014" name="Antonie Van Leeuwenhoek">
        <title>Hyphomonas beringensis sp. nov. and Hyphomonas chukchiensis sp. nov., isolated from surface seawater of the Bering Sea and Chukchi Sea.</title>
        <authorList>
            <person name="Li C."/>
            <person name="Lai Q."/>
            <person name="Li G."/>
            <person name="Dong C."/>
            <person name="Wang J."/>
            <person name="Liao Y."/>
            <person name="Shao Z."/>
        </authorList>
    </citation>
    <scope>NUCLEOTIDE SEQUENCE [LARGE SCALE GENOMIC DNA]</scope>
    <source>
        <strain evidence="1 2">MHS-3</strain>
    </source>
</reference>
<keyword evidence="2" id="KW-1185">Reference proteome</keyword>